<dbReference type="AlphaFoldDB" id="G4U092"/>
<proteinExistence type="predicted"/>
<organism evidence="1 2">
    <name type="scientific">Serendipita indica (strain DSM 11827)</name>
    <name type="common">Root endophyte fungus</name>
    <name type="synonym">Piriformospora indica</name>
    <dbReference type="NCBI Taxonomy" id="1109443"/>
    <lineage>
        <taxon>Eukaryota</taxon>
        <taxon>Fungi</taxon>
        <taxon>Dikarya</taxon>
        <taxon>Basidiomycota</taxon>
        <taxon>Agaricomycotina</taxon>
        <taxon>Agaricomycetes</taxon>
        <taxon>Sebacinales</taxon>
        <taxon>Serendipitaceae</taxon>
        <taxon>Serendipita</taxon>
    </lineage>
</organism>
<comment type="caution">
    <text evidence="1">The sequence shown here is derived from an EMBL/GenBank/DDBJ whole genome shotgun (WGS) entry which is preliminary data.</text>
</comment>
<name>G4U092_SERID</name>
<accession>G4U092</accession>
<gene>
    <name evidence="1" type="ORF">PIIN_10970</name>
</gene>
<dbReference type="Proteomes" id="UP000007148">
    <property type="component" value="Unassembled WGS sequence"/>
</dbReference>
<evidence type="ECO:0000313" key="2">
    <source>
        <dbReference type="Proteomes" id="UP000007148"/>
    </source>
</evidence>
<dbReference type="InParanoid" id="G4U092"/>
<evidence type="ECO:0000313" key="1">
    <source>
        <dbReference type="EMBL" id="CCA76985.1"/>
    </source>
</evidence>
<sequence length="442" mass="50979">MTATYCCISAVHRVPVELWREILGFTLGPLLSNPEQDSLAEYKMLFRYYSSRPGLYVHKERIRASLMLVCKLWKDIVSDMDDKIMLVGGPDGYEPDWPPQKKRHEAKYIRYLDGRPEQYVSFQFPWSGAPFRTASVRGPKTFKINSEKPLAPVTLIERMNITVSDPVDGPLTTFTRNVRALHLQMSTNRYIDIFRVDILDNLTYLGLCDSGHGQSFKSFVQQVWAFPALRALVLQASDIHLPENAMEKWRCPNLTMFKYMFRRVYLGPGPLCFINGHAQKLNELEIHGNGTAHWHVAENWRRLMALKSYAFDSLESLLKALPFMQYLWYPTPGEILPLPRRRLRVRLSVGLRDPLPKELLQQGAQYRQLLANMDIFLSTTWLQLSGETYRQVKPEYANFFAAVEELELDISDGRNQPFSSPDAQRLHGQLAKAEANAKAKEY</sequence>
<dbReference type="EMBL" id="CAFZ01001162">
    <property type="protein sequence ID" value="CCA76985.1"/>
    <property type="molecule type" value="Genomic_DNA"/>
</dbReference>
<reference evidence="1 2" key="1">
    <citation type="journal article" date="2011" name="PLoS Pathog.">
        <title>Endophytic Life Strategies Decoded by Genome and Transcriptome Analyses of the Mutualistic Root Symbiont Piriformospora indica.</title>
        <authorList>
            <person name="Zuccaro A."/>
            <person name="Lahrmann U."/>
            <person name="Guldener U."/>
            <person name="Langen G."/>
            <person name="Pfiffi S."/>
            <person name="Biedenkopf D."/>
            <person name="Wong P."/>
            <person name="Samans B."/>
            <person name="Grimm C."/>
            <person name="Basiewicz M."/>
            <person name="Murat C."/>
            <person name="Martin F."/>
            <person name="Kogel K.H."/>
        </authorList>
    </citation>
    <scope>NUCLEOTIDE SEQUENCE [LARGE SCALE GENOMIC DNA]</scope>
    <source>
        <strain evidence="1 2">DSM 11827</strain>
    </source>
</reference>
<dbReference type="HOGENOM" id="CLU_051383_0_0_1"/>
<keyword evidence="2" id="KW-1185">Reference proteome</keyword>
<protein>
    <submittedName>
        <fullName evidence="1">Uncharacterized protein</fullName>
    </submittedName>
</protein>
<dbReference type="OrthoDB" id="3153727at2759"/>